<accession>A0A7J9DZU7</accession>
<dbReference type="Proteomes" id="UP000593568">
    <property type="component" value="Unassembled WGS sequence"/>
</dbReference>
<comment type="caution">
    <text evidence="1">The sequence shown here is derived from an EMBL/GenBank/DDBJ whole genome shotgun (WGS) entry which is preliminary data.</text>
</comment>
<sequence>MELHFLKWMDLQLNFKMLNPGQRKYCVLICFVLLGFLDASVL</sequence>
<name>A0A7J9DZU7_9ROSI</name>
<gene>
    <name evidence="1" type="ORF">Gotri_015273</name>
</gene>
<evidence type="ECO:0000313" key="1">
    <source>
        <dbReference type="EMBL" id="MBA0766211.1"/>
    </source>
</evidence>
<organism evidence="1 2">
    <name type="scientific">Gossypium trilobum</name>
    <dbReference type="NCBI Taxonomy" id="34281"/>
    <lineage>
        <taxon>Eukaryota</taxon>
        <taxon>Viridiplantae</taxon>
        <taxon>Streptophyta</taxon>
        <taxon>Embryophyta</taxon>
        <taxon>Tracheophyta</taxon>
        <taxon>Spermatophyta</taxon>
        <taxon>Magnoliopsida</taxon>
        <taxon>eudicotyledons</taxon>
        <taxon>Gunneridae</taxon>
        <taxon>Pentapetalae</taxon>
        <taxon>rosids</taxon>
        <taxon>malvids</taxon>
        <taxon>Malvales</taxon>
        <taxon>Malvaceae</taxon>
        <taxon>Malvoideae</taxon>
        <taxon>Gossypium</taxon>
    </lineage>
</organism>
<dbReference type="AlphaFoldDB" id="A0A7J9DZU7"/>
<protein>
    <submittedName>
        <fullName evidence="1">Uncharacterized protein</fullName>
    </submittedName>
</protein>
<keyword evidence="2" id="KW-1185">Reference proteome</keyword>
<reference evidence="1 2" key="1">
    <citation type="journal article" date="2019" name="Genome Biol. Evol.">
        <title>Insights into the evolution of the New World diploid cottons (Gossypium, subgenus Houzingenia) based on genome sequencing.</title>
        <authorList>
            <person name="Grover C.E."/>
            <person name="Arick M.A. 2nd"/>
            <person name="Thrash A."/>
            <person name="Conover J.L."/>
            <person name="Sanders W.S."/>
            <person name="Peterson D.G."/>
            <person name="Frelichowski J.E."/>
            <person name="Scheffler J.A."/>
            <person name="Scheffler B.E."/>
            <person name="Wendel J.F."/>
        </authorList>
    </citation>
    <scope>NUCLEOTIDE SEQUENCE [LARGE SCALE GENOMIC DNA]</scope>
    <source>
        <strain evidence="1">8</strain>
        <tissue evidence="1">Leaf</tissue>
    </source>
</reference>
<evidence type="ECO:0000313" key="2">
    <source>
        <dbReference type="Proteomes" id="UP000593568"/>
    </source>
</evidence>
<proteinExistence type="predicted"/>
<dbReference type="EMBL" id="JABEZW010000005">
    <property type="protein sequence ID" value="MBA0766211.1"/>
    <property type="molecule type" value="Genomic_DNA"/>
</dbReference>